<gene>
    <name evidence="1" type="ORF">HMPREF9003_0032</name>
</gene>
<sequence>MSVKFSADASDAFSHLLMVGLASILEDDDTARCCRFRWLDTLRAFEFETSDELNIDQMAAIISEHAKRWAQSLPLNSEDDYTIVSESNTSGKTLHATMSPRLSGLSVPCGWRKLQKDREAAIDSMRTFGDYRYFGALGQPSYWSGEQSHKLRSDFGASRWEMVTRNRGQEFIGGRLLPLSQCVAARSVENIRDGLLGTKIEDEIGNNKSTSRAATGLHAPAKTDNARAWCALMGVAAFPTRVTTRGDDMARDSSAALFQIKGPVRFAILPLFDQYWTTAKYRSVVRSEALARFGIQKILSTDTEMQLVDVSSDWLEEKGVAACCIFNQFVSDNASAPERWLEQGEIIPVQVLE</sequence>
<reference evidence="1 2" key="1">
    <citation type="submission" date="2010-10" db="EMBL/GenBank/DDBJ databases">
        <authorList>
            <person name="Durkin A.S."/>
            <person name="Madupu R."/>
            <person name="Torralba M."/>
            <person name="Gillis M."/>
            <person name="Methe B."/>
            <person name="Sutton G."/>
            <person name="Nelson K.E."/>
        </authorList>
    </citation>
    <scope>NUCLEOTIDE SEQUENCE [LARGE SCALE GENOMIC DNA]</scope>
    <source>
        <strain evidence="1 2">JCVIHMP022</strain>
    </source>
</reference>
<evidence type="ECO:0000313" key="1">
    <source>
        <dbReference type="EMBL" id="EFO77892.1"/>
    </source>
</evidence>
<dbReference type="AlphaFoldDB" id="A0AB72Z178"/>
<dbReference type="CDD" id="cd09764">
    <property type="entry name" value="Csb3_I-U"/>
    <property type="match status" value="1"/>
</dbReference>
<dbReference type="EMBL" id="AEHJ01000017">
    <property type="protein sequence ID" value="EFO77892.1"/>
    <property type="molecule type" value="Genomic_DNA"/>
</dbReference>
<accession>A0AB72Z178</accession>
<protein>
    <recommendedName>
        <fullName evidence="3">CRISPR-associated Csb3 family protein</fullName>
    </recommendedName>
</protein>
<evidence type="ECO:0008006" key="3">
    <source>
        <dbReference type="Google" id="ProtNLM"/>
    </source>
</evidence>
<comment type="caution">
    <text evidence="1">The sequence shown here is derived from an EMBL/GenBank/DDBJ whole genome shotgun (WGS) entry which is preliminary data.</text>
</comment>
<name>A0AB72Z178_9BIFI</name>
<evidence type="ECO:0000313" key="2">
    <source>
        <dbReference type="Proteomes" id="UP000003457"/>
    </source>
</evidence>
<dbReference type="RefSeq" id="WP_003841265.1">
    <property type="nucleotide sequence ID" value="NZ_AEHJ01000017.1"/>
</dbReference>
<proteinExistence type="predicted"/>
<organism evidence="1 2">
    <name type="scientific">Bifidobacterium dentium JCVIHMP022</name>
    <dbReference type="NCBI Taxonomy" id="553191"/>
    <lineage>
        <taxon>Bacteria</taxon>
        <taxon>Bacillati</taxon>
        <taxon>Actinomycetota</taxon>
        <taxon>Actinomycetes</taxon>
        <taxon>Bifidobacteriales</taxon>
        <taxon>Bifidobacteriaceae</taxon>
        <taxon>Bifidobacterium</taxon>
    </lineage>
</organism>
<dbReference type="Proteomes" id="UP000003457">
    <property type="component" value="Unassembled WGS sequence"/>
</dbReference>